<keyword evidence="2" id="KW-0378">Hydrolase</keyword>
<dbReference type="SUPFAM" id="SSF56784">
    <property type="entry name" value="HAD-like"/>
    <property type="match status" value="1"/>
</dbReference>
<name>A0A2M8WUF8_9MICO</name>
<dbReference type="PANTHER" id="PTHR43611:SF3">
    <property type="entry name" value="FLAVIN MONONUCLEOTIDE HYDROLASE 1, CHLOROPLATIC"/>
    <property type="match status" value="1"/>
</dbReference>
<dbReference type="EMBL" id="PGTZ01000006">
    <property type="protein sequence ID" value="PJI94496.1"/>
    <property type="molecule type" value="Genomic_DNA"/>
</dbReference>
<reference evidence="2 3" key="1">
    <citation type="submission" date="2017-11" db="EMBL/GenBank/DDBJ databases">
        <title>Genomic Encyclopedia of Archaeal and Bacterial Type Strains, Phase II (KMG-II): From Individual Species to Whole Genera.</title>
        <authorList>
            <person name="Goeker M."/>
        </authorList>
    </citation>
    <scope>NUCLEOTIDE SEQUENCE [LARGE SCALE GENOMIC DNA]</scope>
    <source>
        <strain evidence="2 3">DSM 22413</strain>
    </source>
</reference>
<proteinExistence type="predicted"/>
<gene>
    <name evidence="2" type="ORF">CLV34_0335</name>
</gene>
<dbReference type="Pfam" id="PF00702">
    <property type="entry name" value="Hydrolase"/>
    <property type="match status" value="1"/>
</dbReference>
<evidence type="ECO:0000256" key="1">
    <source>
        <dbReference type="SAM" id="MobiDB-lite"/>
    </source>
</evidence>
<keyword evidence="3" id="KW-1185">Reference proteome</keyword>
<protein>
    <submittedName>
        <fullName evidence="2">HAD superfamily hydrolase (TIGR01509 family)</fullName>
    </submittedName>
</protein>
<dbReference type="InterPro" id="IPR036412">
    <property type="entry name" value="HAD-like_sf"/>
</dbReference>
<dbReference type="InterPro" id="IPR006439">
    <property type="entry name" value="HAD-SF_hydro_IA"/>
</dbReference>
<feature type="compositionally biased region" description="Polar residues" evidence="1">
    <location>
        <begin position="165"/>
        <end position="176"/>
    </location>
</feature>
<evidence type="ECO:0000313" key="2">
    <source>
        <dbReference type="EMBL" id="PJI94496.1"/>
    </source>
</evidence>
<dbReference type="PRINTS" id="PR00413">
    <property type="entry name" value="HADHALOGNASE"/>
</dbReference>
<dbReference type="InterPro" id="IPR023214">
    <property type="entry name" value="HAD_sf"/>
</dbReference>
<dbReference type="NCBIfam" id="TIGR01509">
    <property type="entry name" value="HAD-SF-IA-v3"/>
    <property type="match status" value="1"/>
</dbReference>
<accession>A0A2M8WUF8</accession>
<feature type="region of interest" description="Disordered" evidence="1">
    <location>
        <begin position="151"/>
        <end position="176"/>
    </location>
</feature>
<dbReference type="Gene3D" id="3.40.50.1000">
    <property type="entry name" value="HAD superfamily/HAD-like"/>
    <property type="match status" value="1"/>
</dbReference>
<dbReference type="Proteomes" id="UP000231586">
    <property type="component" value="Unassembled WGS sequence"/>
</dbReference>
<comment type="caution">
    <text evidence="2">The sequence shown here is derived from an EMBL/GenBank/DDBJ whole genome shotgun (WGS) entry which is preliminary data.</text>
</comment>
<dbReference type="GO" id="GO:0016787">
    <property type="term" value="F:hydrolase activity"/>
    <property type="evidence" value="ECO:0007669"/>
    <property type="project" value="UniProtKB-KW"/>
</dbReference>
<dbReference type="AlphaFoldDB" id="A0A2M8WUF8"/>
<dbReference type="PANTHER" id="PTHR43611">
    <property type="entry name" value="ALPHA-D-GLUCOSE 1-PHOSPHATE PHOSPHATASE"/>
    <property type="match status" value="1"/>
</dbReference>
<organism evidence="2 3">
    <name type="scientific">Luteimicrobium subarcticum</name>
    <dbReference type="NCBI Taxonomy" id="620910"/>
    <lineage>
        <taxon>Bacteria</taxon>
        <taxon>Bacillati</taxon>
        <taxon>Actinomycetota</taxon>
        <taxon>Actinomycetes</taxon>
        <taxon>Micrococcales</taxon>
        <taxon>Luteimicrobium</taxon>
    </lineage>
</organism>
<sequence>MRHVLLGADGVVQTASDGGALGIEPSRASLELVRLLRAGGFGVHLGTNQESYRGAYMRDVLGYDALFDVSCYSYDLGVTKPDPGFFVEAARRIGADPAEVLFVDDTERNVEAARTVGMPAFRWDVTQGHGLLLGLLAQHGITVDTAGAVPAGRTTGAVRPRGRDGQSSATTQDSTG</sequence>
<evidence type="ECO:0000313" key="3">
    <source>
        <dbReference type="Proteomes" id="UP000231586"/>
    </source>
</evidence>